<evidence type="ECO:0000256" key="6">
    <source>
        <dbReference type="ARBA" id="ARBA00023002"/>
    </source>
</evidence>
<proteinExistence type="inferred from homology"/>
<comment type="caution">
    <text evidence="10">The sequence shown here is derived from an EMBL/GenBank/DDBJ whole genome shotgun (WGS) entry which is preliminary data.</text>
</comment>
<comment type="similarity">
    <text evidence="8">Belongs to the DyP-type peroxidase family.</text>
</comment>
<keyword evidence="2 10" id="KW-0575">Peroxidase</keyword>
<keyword evidence="7" id="KW-0408">Iron</keyword>
<gene>
    <name evidence="10" type="ORF">ACFQ5G_11760</name>
</gene>
<name>A0ABW4A656_9ACTN</name>
<evidence type="ECO:0000313" key="11">
    <source>
        <dbReference type="Proteomes" id="UP001597183"/>
    </source>
</evidence>
<dbReference type="NCBIfam" id="TIGR01413">
    <property type="entry name" value="Dyp_perox_fam"/>
    <property type="match status" value="1"/>
</dbReference>
<dbReference type="InterPro" id="IPR048328">
    <property type="entry name" value="Dyp_perox_C"/>
</dbReference>
<keyword evidence="6" id="KW-0560">Oxidoreductase</keyword>
<dbReference type="EMBL" id="JBHTMK010000015">
    <property type="protein sequence ID" value="MFD1366021.1"/>
    <property type="molecule type" value="Genomic_DNA"/>
</dbReference>
<evidence type="ECO:0000256" key="8">
    <source>
        <dbReference type="ARBA" id="ARBA00025737"/>
    </source>
</evidence>
<dbReference type="PROSITE" id="PS51404">
    <property type="entry name" value="DYP_PEROXIDASE"/>
    <property type="match status" value="1"/>
</dbReference>
<keyword evidence="3" id="KW-0349">Heme</keyword>
<evidence type="ECO:0000256" key="4">
    <source>
        <dbReference type="ARBA" id="ARBA00022723"/>
    </source>
</evidence>
<dbReference type="PANTHER" id="PTHR30521:SF4">
    <property type="entry name" value="DEFERROCHELATASE"/>
    <property type="match status" value="1"/>
</dbReference>
<evidence type="ECO:0000259" key="9">
    <source>
        <dbReference type="Pfam" id="PF20628"/>
    </source>
</evidence>
<keyword evidence="5" id="KW-0732">Signal</keyword>
<keyword evidence="11" id="KW-1185">Reference proteome</keyword>
<reference evidence="11" key="1">
    <citation type="journal article" date="2019" name="Int. J. Syst. Evol. Microbiol.">
        <title>The Global Catalogue of Microorganisms (GCM) 10K type strain sequencing project: providing services to taxonomists for standard genome sequencing and annotation.</title>
        <authorList>
            <consortium name="The Broad Institute Genomics Platform"/>
            <consortium name="The Broad Institute Genome Sequencing Center for Infectious Disease"/>
            <person name="Wu L."/>
            <person name="Ma J."/>
        </authorList>
    </citation>
    <scope>NUCLEOTIDE SEQUENCE [LARGE SCALE GENOMIC DNA]</scope>
    <source>
        <strain evidence="11">CCM 7526</strain>
    </source>
</reference>
<dbReference type="Pfam" id="PF20628">
    <property type="entry name" value="Dyp_perox_C"/>
    <property type="match status" value="1"/>
</dbReference>
<dbReference type="RefSeq" id="WP_317794770.1">
    <property type="nucleotide sequence ID" value="NZ_AP028461.1"/>
</dbReference>
<evidence type="ECO:0000256" key="3">
    <source>
        <dbReference type="ARBA" id="ARBA00022617"/>
    </source>
</evidence>
<dbReference type="InterPro" id="IPR011008">
    <property type="entry name" value="Dimeric_a/b-barrel"/>
</dbReference>
<dbReference type="PANTHER" id="PTHR30521">
    <property type="entry name" value="DEFERROCHELATASE/PEROXIDASE"/>
    <property type="match status" value="1"/>
</dbReference>
<accession>A0ABW4A656</accession>
<comment type="cofactor">
    <cofactor evidence="1">
        <name>heme b</name>
        <dbReference type="ChEBI" id="CHEBI:60344"/>
    </cofactor>
</comment>
<dbReference type="Proteomes" id="UP001597183">
    <property type="component" value="Unassembled WGS sequence"/>
</dbReference>
<sequence>MTATVPAALASADTTGEPLLALDDIQAHIVPGFPDTDQRFVGLRLPDGDRSGDAARAMLRELTPLVTSARAGLRHRALRRTTGAAGDGVAAAVALSARCLRALGHPELAAVDEALGVGMAERRSLRDPAPKNWAVGAPGAEIDILVILAADDETQLAVAEAPLLDPGHGLTVVHRESARRLPGDIEHFGFRDGISQPSLRGLVDADTPLAARHPMPPMPDGRAYARPGDVLLWPGQFLFGLPRQSSTSATRPADPRRVPDLARNGSLLVYRKLAQDVAAFRGDTAAMASALSVEPGTLRAWLVGRRPDGSPLSRDETDPGPGELNHFGYDDDVPPGAGVRGARADPDGARCPLAAHIRKVNPRDQETEQGIQQNTLTMMILRRGIPYGPLYEDAPDAERGLLFLCYQTDLARQFELLAQRWANRTDRPRQGLPNGLDMIIGRTRPGDPRQAPLPAGTVSTMVDYVTPQGGAYLFTPSIPALRALSEG</sequence>
<evidence type="ECO:0000313" key="10">
    <source>
        <dbReference type="EMBL" id="MFD1366021.1"/>
    </source>
</evidence>
<dbReference type="SUPFAM" id="SSF54909">
    <property type="entry name" value="Dimeric alpha+beta barrel"/>
    <property type="match status" value="1"/>
</dbReference>
<dbReference type="GO" id="GO:0004601">
    <property type="term" value="F:peroxidase activity"/>
    <property type="evidence" value="ECO:0007669"/>
    <property type="project" value="UniProtKB-KW"/>
</dbReference>
<feature type="domain" description="Dyp-type peroxidase C-terminal" evidence="9">
    <location>
        <begin position="308"/>
        <end position="423"/>
    </location>
</feature>
<evidence type="ECO:0000256" key="1">
    <source>
        <dbReference type="ARBA" id="ARBA00001970"/>
    </source>
</evidence>
<evidence type="ECO:0000256" key="5">
    <source>
        <dbReference type="ARBA" id="ARBA00022729"/>
    </source>
</evidence>
<keyword evidence="4" id="KW-0479">Metal-binding</keyword>
<evidence type="ECO:0000256" key="7">
    <source>
        <dbReference type="ARBA" id="ARBA00023004"/>
    </source>
</evidence>
<dbReference type="InterPro" id="IPR006314">
    <property type="entry name" value="Dyp_peroxidase"/>
</dbReference>
<organism evidence="10 11">
    <name type="scientific">Actinoplanes sichuanensis</name>
    <dbReference type="NCBI Taxonomy" id="512349"/>
    <lineage>
        <taxon>Bacteria</taxon>
        <taxon>Bacillati</taxon>
        <taxon>Actinomycetota</taxon>
        <taxon>Actinomycetes</taxon>
        <taxon>Micromonosporales</taxon>
        <taxon>Micromonosporaceae</taxon>
        <taxon>Actinoplanes</taxon>
    </lineage>
</organism>
<evidence type="ECO:0000256" key="2">
    <source>
        <dbReference type="ARBA" id="ARBA00022559"/>
    </source>
</evidence>
<protein>
    <submittedName>
        <fullName evidence="10">Dyp-type peroxidase</fullName>
    </submittedName>
</protein>